<dbReference type="eggNOG" id="COG2114">
    <property type="taxonomic scope" value="Bacteria"/>
</dbReference>
<dbReference type="InterPro" id="IPR001054">
    <property type="entry name" value="A/G_cyclase"/>
</dbReference>
<dbReference type="PANTHER" id="PTHR43081">
    <property type="entry name" value="ADENYLATE CYCLASE, TERMINAL-DIFFERENTIATION SPECIFIC-RELATED"/>
    <property type="match status" value="1"/>
</dbReference>
<evidence type="ECO:0000259" key="3">
    <source>
        <dbReference type="PROSITE" id="PS50125"/>
    </source>
</evidence>
<feature type="compositionally biased region" description="Basic and acidic residues" evidence="1">
    <location>
        <begin position="371"/>
        <end position="380"/>
    </location>
</feature>
<keyword evidence="2" id="KW-0472">Membrane</keyword>
<dbReference type="InterPro" id="IPR050697">
    <property type="entry name" value="Adenylyl/Guanylyl_Cyclase_3/4"/>
</dbReference>
<dbReference type="PROSITE" id="PS50125">
    <property type="entry name" value="GUANYLATE_CYCLASE_2"/>
    <property type="match status" value="1"/>
</dbReference>
<feature type="region of interest" description="Disordered" evidence="1">
    <location>
        <begin position="172"/>
        <end position="231"/>
    </location>
</feature>
<dbReference type="EMBL" id="CP006939">
    <property type="protein sequence ID" value="AHC13534.1"/>
    <property type="molecule type" value="Genomic_DNA"/>
</dbReference>
<keyword evidence="5" id="KW-1185">Reference proteome</keyword>
<dbReference type="RefSeq" id="WP_024266467.1">
    <property type="nucleotide sequence ID" value="NC_023035.1"/>
</dbReference>
<dbReference type="GO" id="GO:0004016">
    <property type="term" value="F:adenylate cyclase activity"/>
    <property type="evidence" value="ECO:0007669"/>
    <property type="project" value="UniProtKB-EC"/>
</dbReference>
<dbReference type="STRING" id="1307761.L21SP2_0090"/>
<dbReference type="GO" id="GO:0035556">
    <property type="term" value="P:intracellular signal transduction"/>
    <property type="evidence" value="ECO:0007669"/>
    <property type="project" value="InterPro"/>
</dbReference>
<gene>
    <name evidence="4" type="ORF">L21SP2_0090</name>
</gene>
<dbReference type="Gene3D" id="3.30.70.1230">
    <property type="entry name" value="Nucleotide cyclase"/>
    <property type="match status" value="1"/>
</dbReference>
<feature type="transmembrane region" description="Helical" evidence="2">
    <location>
        <begin position="501"/>
        <end position="522"/>
    </location>
</feature>
<dbReference type="Pfam" id="PF00211">
    <property type="entry name" value="Guanylate_cyc"/>
    <property type="match status" value="1"/>
</dbReference>
<feature type="transmembrane region" description="Helical" evidence="2">
    <location>
        <begin position="448"/>
        <end position="467"/>
    </location>
</feature>
<dbReference type="SMART" id="SM00044">
    <property type="entry name" value="CYCc"/>
    <property type="match status" value="1"/>
</dbReference>
<accession>V5WDB3</accession>
<feature type="domain" description="Guanylate cyclase" evidence="3">
    <location>
        <begin position="10"/>
        <end position="123"/>
    </location>
</feature>
<keyword evidence="4" id="KW-0456">Lyase</keyword>
<dbReference type="InterPro" id="IPR025698">
    <property type="entry name" value="2TM_dom"/>
</dbReference>
<dbReference type="KEGG" id="slr:L21SP2_0090"/>
<evidence type="ECO:0000313" key="5">
    <source>
        <dbReference type="Proteomes" id="UP000018680"/>
    </source>
</evidence>
<dbReference type="Pfam" id="PF13239">
    <property type="entry name" value="2TM"/>
    <property type="match status" value="2"/>
</dbReference>
<dbReference type="CDD" id="cd07302">
    <property type="entry name" value="CHD"/>
    <property type="match status" value="1"/>
</dbReference>
<evidence type="ECO:0000256" key="1">
    <source>
        <dbReference type="SAM" id="MobiDB-lite"/>
    </source>
</evidence>
<keyword evidence="2" id="KW-1133">Transmembrane helix</keyword>
<name>V5WDB3_9SPIO</name>
<reference evidence="4 5" key="1">
    <citation type="journal article" date="2015" name="Stand. Genomic Sci.">
        <title>Complete genome sequence and description of Salinispira pacifica gen. nov., sp. nov., a novel spirochaete isolated form a hypersaline microbial mat.</title>
        <authorList>
            <person name="Ben Hania W."/>
            <person name="Joseph M."/>
            <person name="Schumann P."/>
            <person name="Bunk B."/>
            <person name="Fiebig A."/>
            <person name="Sproer C."/>
            <person name="Klenk H.P."/>
            <person name="Fardeau M.L."/>
            <person name="Spring S."/>
        </authorList>
    </citation>
    <scope>NUCLEOTIDE SEQUENCE [LARGE SCALE GENOMIC DNA]</scope>
    <source>
        <strain evidence="4 5">L21-RPul-D2</strain>
    </source>
</reference>
<dbReference type="InterPro" id="IPR029787">
    <property type="entry name" value="Nucleotide_cyclase"/>
</dbReference>
<feature type="region of interest" description="Disordered" evidence="1">
    <location>
        <begin position="279"/>
        <end position="314"/>
    </location>
</feature>
<dbReference type="SUPFAM" id="SSF55073">
    <property type="entry name" value="Nucleotide cyclase"/>
    <property type="match status" value="1"/>
</dbReference>
<dbReference type="OrthoDB" id="367953at2"/>
<proteinExistence type="predicted"/>
<dbReference type="AlphaFoldDB" id="V5WDB3"/>
<organism evidence="4 5">
    <name type="scientific">Salinispira pacifica</name>
    <dbReference type="NCBI Taxonomy" id="1307761"/>
    <lineage>
        <taxon>Bacteria</taxon>
        <taxon>Pseudomonadati</taxon>
        <taxon>Spirochaetota</taxon>
        <taxon>Spirochaetia</taxon>
        <taxon>Spirochaetales</taxon>
        <taxon>Spirochaetaceae</taxon>
        <taxon>Salinispira</taxon>
    </lineage>
</organism>
<dbReference type="GO" id="GO:0006171">
    <property type="term" value="P:cAMP biosynthetic process"/>
    <property type="evidence" value="ECO:0007669"/>
    <property type="project" value="TreeGrafter"/>
</dbReference>
<dbReference type="PANTHER" id="PTHR43081:SF19">
    <property type="entry name" value="PH-SENSITIVE ADENYLATE CYCLASE RV1264"/>
    <property type="match status" value="1"/>
</dbReference>
<feature type="compositionally biased region" description="Basic and acidic residues" evidence="1">
    <location>
        <begin position="334"/>
        <end position="354"/>
    </location>
</feature>
<dbReference type="EC" id="4.6.1.1" evidence="4"/>
<dbReference type="PATRIC" id="fig|1307761.3.peg.90"/>
<evidence type="ECO:0000313" key="4">
    <source>
        <dbReference type="EMBL" id="AHC13534.1"/>
    </source>
</evidence>
<sequence length="764" mass="85838">MNPKEYRLAAIMFTDIVGFSRMMEKNEKETLELLEYHNEIVRKHTEDLRGSIIKTIGDAFLIDFPNTVNAVNCAIRIQQDLETRNRENPDFTIILRIGVHLGDIYFYENDALGEGINIASRLQSICNPGRICISQDVFNLVNNKIDEIPIKELGAVKLKNISREIRAYEIATNGDARPKSETGKDAASQGTGAGETGAPEQAVSQAGEEHPRKPAAFRENAPAETPSIGEKEVKDLVMAQIKQAGRRLTVDEVRTNLGYSGRKIDDMLDSMVRKGFLAKSTGSQPASPGNRPGSAAGSGTSPYESPDPSEFPYNLRRAAGEFGRAGREMAHELGREFERGRGRSRQEPMGREYPDSSYGRRHGVVIPEGRGSSEDEKRDRELEQAWDRVLDTPYDSWQDQQLIQEYRAQTNKSLKKMESEFRGHLGSYLSVNGGLIAIWAFTGAAFPWFFFPAGGWGIGLLTHWSGLRRKRQEARELQALPALNKQQLKKLRKLHRNRNKFGGHLMSTLATSLFLAGINIITSPMVPWSLIPIAAMSIGVFSHLPAAKHREKETLEELAALNVPVSQLKNAKRLKLSHESQIATSFQSPMEAEAENLKAAVLAQISGMKDRSHLGEDFEQVLEGYVSQVVELSRKDQEINKTLEAIPMTNLEGELLDLQKQHEATGNPDLKVELEKSIESVKKQQNSYYELEKQQQMLKAKLSSAINSLRQLQLDLVRMRRTPELQELPPVDALRNQTGEINHYLSDLEREYRMLEEKEKELNG</sequence>
<keyword evidence="2" id="KW-0812">Transmembrane</keyword>
<dbReference type="HOGENOM" id="CLU_362867_0_0_12"/>
<protein>
    <submittedName>
        <fullName evidence="4">Adenylate cyclase</fullName>
        <ecNumber evidence="4">4.6.1.1</ecNumber>
    </submittedName>
</protein>
<evidence type="ECO:0000256" key="2">
    <source>
        <dbReference type="SAM" id="Phobius"/>
    </source>
</evidence>
<feature type="region of interest" description="Disordered" evidence="1">
    <location>
        <begin position="334"/>
        <end position="380"/>
    </location>
</feature>
<dbReference type="Proteomes" id="UP000018680">
    <property type="component" value="Chromosome"/>
</dbReference>